<comment type="caution">
    <text evidence="1">The sequence shown here is derived from an EMBL/GenBank/DDBJ whole genome shotgun (WGS) entry which is preliminary data.</text>
</comment>
<keyword evidence="2" id="KW-1185">Reference proteome</keyword>
<dbReference type="OrthoDB" id="9764164at2"/>
<dbReference type="InterPro" id="IPR036514">
    <property type="entry name" value="SGNH_hydro_sf"/>
</dbReference>
<name>A0A4S3M1I4_9FLAO</name>
<evidence type="ECO:0000313" key="2">
    <source>
        <dbReference type="Proteomes" id="UP000305939"/>
    </source>
</evidence>
<dbReference type="EMBL" id="SSMC01000001">
    <property type="protein sequence ID" value="THD68954.1"/>
    <property type="molecule type" value="Genomic_DNA"/>
</dbReference>
<protein>
    <submittedName>
        <fullName evidence="1">G-D-S-L family lipolytic protein</fullName>
    </submittedName>
</protein>
<dbReference type="Gene3D" id="3.40.50.1110">
    <property type="entry name" value="SGNH hydrolase"/>
    <property type="match status" value="2"/>
</dbReference>
<dbReference type="RefSeq" id="WP_136334444.1">
    <property type="nucleotide sequence ID" value="NZ_QXMP01000004.1"/>
</dbReference>
<gene>
    <name evidence="1" type="ORF">E7Z59_01070</name>
</gene>
<organism evidence="1 2">
    <name type="scientific">Robertkochia marina</name>
    <dbReference type="NCBI Taxonomy" id="1227945"/>
    <lineage>
        <taxon>Bacteria</taxon>
        <taxon>Pseudomonadati</taxon>
        <taxon>Bacteroidota</taxon>
        <taxon>Flavobacteriia</taxon>
        <taxon>Flavobacteriales</taxon>
        <taxon>Flavobacteriaceae</taxon>
        <taxon>Robertkochia</taxon>
    </lineage>
</organism>
<dbReference type="AlphaFoldDB" id="A0A4S3M1I4"/>
<proteinExistence type="predicted"/>
<dbReference type="PROSITE" id="PS51257">
    <property type="entry name" value="PROKAR_LIPOPROTEIN"/>
    <property type="match status" value="1"/>
</dbReference>
<sequence length="514" mass="54221">MRKLLYISAALALFSSCEPEFNEPVDEVGFYDQGEVDLTNYVALGNSLTSGYADGALYLDAQQSSYPNILASKFALAGGGDFTQPLMNDNIGGLLLNGTPIAATRLVLNFDQNGNPLPVNLEGTPTTEVTNTLEGPFNNMAVPGAKSYHLVAPGYGNIAGIGTSANPYFARMASSSETTVLADAAAQNPTFFSIWIGNNDVLTYAISGGTGVDQTGNLNPASYANNDITDPNVFAATTSQVVSAMTANGAKGVVINIPDVTKIPFFTTVPNNALVLNAEQAQQLTLFFQAVAGITTQGLIDQGVPAAQAQQIASQYAITFNEGPNRWLIDTPASQTNPLGFRQMTEEERIVLTIDQTALRTAGYGSVAISNEVLQVLGKLQAGATITEAEAGLVLAAINGIDDKDALDNEEINAINTARSAYNTTLSGLAQQNDLILLDFESLYEEIVLSGYQYNGGEITTTFGTGGAFSLDGIHLTPRGYAVVADEIIRAINESYDANIPGVDPGNYPTIFVQ</sequence>
<evidence type="ECO:0000313" key="1">
    <source>
        <dbReference type="EMBL" id="THD68954.1"/>
    </source>
</evidence>
<reference evidence="1 2" key="1">
    <citation type="submission" date="2019-04" db="EMBL/GenBank/DDBJ databases">
        <title>Draft genome sequence of Robertkochia marina CC-AMO-30D.</title>
        <authorList>
            <person name="Hameed A."/>
            <person name="Lin S.-Y."/>
            <person name="Shahina M."/>
            <person name="Lai W.-A."/>
            <person name="Young C.-C."/>
        </authorList>
    </citation>
    <scope>NUCLEOTIDE SEQUENCE [LARGE SCALE GENOMIC DNA]</scope>
    <source>
        <strain evidence="1 2">CC-AMO-30D</strain>
    </source>
</reference>
<dbReference type="GO" id="GO:0016788">
    <property type="term" value="F:hydrolase activity, acting on ester bonds"/>
    <property type="evidence" value="ECO:0007669"/>
    <property type="project" value="UniProtKB-ARBA"/>
</dbReference>
<dbReference type="SUPFAM" id="SSF52266">
    <property type="entry name" value="SGNH hydrolase"/>
    <property type="match status" value="1"/>
</dbReference>
<accession>A0A4S3M1I4</accession>
<dbReference type="Proteomes" id="UP000305939">
    <property type="component" value="Unassembled WGS sequence"/>
</dbReference>